<dbReference type="PANTHER" id="PTHR37299">
    <property type="entry name" value="TRANSCRIPTIONAL REGULATOR-RELATED"/>
    <property type="match status" value="1"/>
</dbReference>
<sequence>MGGIQKGVRNMLNIAVCEDDVSMGSYIERCLYQQAFKEGLDIHIEVMDSFEGCLKYIRETNEVDLLFLDIELGNKNGIQLADFIRNDLCNDYLQIVYVSAKQSYAMELFETHPLNFLVKPIDEKKLADVFRKAARIIGRSEETFCYKIGHAYKKEFLSNILYFEANNREVVMYTNEGRDVFYGTLKKIGGELTKRGFFFCHKSFLVHYKKVKIFEPNQLVMENGSVIPISQARRKEVKEMQLDMELRNL</sequence>
<dbReference type="EMBL" id="RHJS01000002">
    <property type="protein sequence ID" value="RRK30925.1"/>
    <property type="molecule type" value="Genomic_DNA"/>
</dbReference>
<dbReference type="Pfam" id="PF04397">
    <property type="entry name" value="LytTR"/>
    <property type="match status" value="1"/>
</dbReference>
<dbReference type="GO" id="GO:0003677">
    <property type="term" value="F:DNA binding"/>
    <property type="evidence" value="ECO:0007669"/>
    <property type="project" value="UniProtKB-KW"/>
</dbReference>
<dbReference type="Gene3D" id="2.40.50.1020">
    <property type="entry name" value="LytTr DNA-binding domain"/>
    <property type="match status" value="1"/>
</dbReference>
<dbReference type="GO" id="GO:0000156">
    <property type="term" value="F:phosphorelay response regulator activity"/>
    <property type="evidence" value="ECO:0007669"/>
    <property type="project" value="InterPro"/>
</dbReference>
<dbReference type="PANTHER" id="PTHR37299:SF1">
    <property type="entry name" value="STAGE 0 SPORULATION PROTEIN A HOMOLOG"/>
    <property type="match status" value="1"/>
</dbReference>
<dbReference type="InterPro" id="IPR011006">
    <property type="entry name" value="CheY-like_superfamily"/>
</dbReference>
<reference evidence="7" key="1">
    <citation type="submission" date="2018-10" db="EMBL/GenBank/DDBJ databases">
        <title>Schaedlerella arabinophila gen. nov. sp. nov., isolated from the mouse intestinal tract and comparative analysis with the genome of the closely related altered Schaedler flora strain ASF502.</title>
        <authorList>
            <person name="Miyake S."/>
            <person name="Soh M."/>
            <person name="Seedorf H."/>
        </authorList>
    </citation>
    <scope>NUCLEOTIDE SEQUENCE [LARGE SCALE GENOMIC DNA]</scope>
    <source>
        <strain evidence="7">DSM 106076</strain>
    </source>
</reference>
<dbReference type="Pfam" id="PF00072">
    <property type="entry name" value="Response_reg"/>
    <property type="match status" value="1"/>
</dbReference>
<protein>
    <recommendedName>
        <fullName evidence="1">Stage 0 sporulation protein A homolog</fullName>
    </recommendedName>
</protein>
<evidence type="ECO:0000313" key="6">
    <source>
        <dbReference type="EMBL" id="NDO67602.1"/>
    </source>
</evidence>
<dbReference type="OrthoDB" id="9802383at2"/>
<feature type="domain" description="Response regulatory" evidence="4">
    <location>
        <begin position="13"/>
        <end position="134"/>
    </location>
</feature>
<dbReference type="AlphaFoldDB" id="A0A3R8JLD9"/>
<keyword evidence="7" id="KW-0238">DNA-binding</keyword>
<dbReference type="RefSeq" id="WP_044989589.1">
    <property type="nucleotide sequence ID" value="NZ_CASCYM010000013.1"/>
</dbReference>
<dbReference type="SMART" id="SM00850">
    <property type="entry name" value="LytTR"/>
    <property type="match status" value="1"/>
</dbReference>
<evidence type="ECO:0000256" key="1">
    <source>
        <dbReference type="ARBA" id="ARBA00018672"/>
    </source>
</evidence>
<dbReference type="PROSITE" id="PS50110">
    <property type="entry name" value="RESPONSE_REGULATORY"/>
    <property type="match status" value="1"/>
</dbReference>
<keyword evidence="8" id="KW-1185">Reference proteome</keyword>
<evidence type="ECO:0000313" key="8">
    <source>
        <dbReference type="Proteomes" id="UP000274920"/>
    </source>
</evidence>
<dbReference type="SMART" id="SM00448">
    <property type="entry name" value="REC"/>
    <property type="match status" value="1"/>
</dbReference>
<dbReference type="InterPro" id="IPR001789">
    <property type="entry name" value="Sig_transdc_resp-reg_receiver"/>
</dbReference>
<dbReference type="InterPro" id="IPR007492">
    <property type="entry name" value="LytTR_DNA-bd_dom"/>
</dbReference>
<gene>
    <name evidence="7" type="ORF">EBB54_05685</name>
    <name evidence="6" type="ORF">FMM80_02230</name>
</gene>
<evidence type="ECO:0000259" key="4">
    <source>
        <dbReference type="PROSITE" id="PS50110"/>
    </source>
</evidence>
<evidence type="ECO:0000313" key="7">
    <source>
        <dbReference type="EMBL" id="RRK30925.1"/>
    </source>
</evidence>
<proteinExistence type="predicted"/>
<dbReference type="PROSITE" id="PS50930">
    <property type="entry name" value="HTH_LYTTR"/>
    <property type="match status" value="1"/>
</dbReference>
<dbReference type="EMBL" id="VIRB01000025">
    <property type="protein sequence ID" value="NDO67602.1"/>
    <property type="molecule type" value="Genomic_DNA"/>
</dbReference>
<comment type="function">
    <text evidence="2">May play the central regulatory role in sporulation. It may be an element of the effector pathway responsible for the activation of sporulation genes in response to nutritional stress. Spo0A may act in concert with spo0H (a sigma factor) to control the expression of some genes that are critical to the sporulation process.</text>
</comment>
<feature type="domain" description="HTH LytTR-type" evidence="5">
    <location>
        <begin position="144"/>
        <end position="243"/>
    </location>
</feature>
<feature type="modified residue" description="4-aspartylphosphate" evidence="3">
    <location>
        <position position="69"/>
    </location>
</feature>
<dbReference type="Gene3D" id="3.40.50.2300">
    <property type="match status" value="1"/>
</dbReference>
<evidence type="ECO:0000313" key="9">
    <source>
        <dbReference type="Proteomes" id="UP000474104"/>
    </source>
</evidence>
<dbReference type="SUPFAM" id="SSF52172">
    <property type="entry name" value="CheY-like"/>
    <property type="match status" value="1"/>
</dbReference>
<dbReference type="Proteomes" id="UP000474104">
    <property type="component" value="Unassembled WGS sequence"/>
</dbReference>
<evidence type="ECO:0000256" key="2">
    <source>
        <dbReference type="ARBA" id="ARBA00024867"/>
    </source>
</evidence>
<dbReference type="Proteomes" id="UP000274920">
    <property type="component" value="Unassembled WGS sequence"/>
</dbReference>
<dbReference type="InterPro" id="IPR046947">
    <property type="entry name" value="LytR-like"/>
</dbReference>
<keyword evidence="3" id="KW-0597">Phosphoprotein</keyword>
<reference evidence="6 9" key="2">
    <citation type="submission" date="2019-07" db="EMBL/GenBank/DDBJ databases">
        <title>Draft genome sequences of 15 bacterial species constituting the stable defined intestinal microbiota of the GM15 gnotobiotic mouse model.</title>
        <authorList>
            <person name="Elie C."/>
            <person name="Mathieu A."/>
            <person name="Saliou A."/>
            <person name="Darnaud M."/>
            <person name="Leulier F."/>
            <person name="Tamellini A."/>
        </authorList>
    </citation>
    <scope>NUCLEOTIDE SEQUENCE [LARGE SCALE GENOMIC DNA]</scope>
    <source>
        <strain evidence="9">ASF 502</strain>
        <strain evidence="6">MD300</strain>
    </source>
</reference>
<evidence type="ECO:0000259" key="5">
    <source>
        <dbReference type="PROSITE" id="PS50930"/>
    </source>
</evidence>
<organism evidence="7 8">
    <name type="scientific">Schaedlerella arabinosiphila</name>
    <dbReference type="NCBI Taxonomy" id="2044587"/>
    <lineage>
        <taxon>Bacteria</taxon>
        <taxon>Bacillati</taxon>
        <taxon>Bacillota</taxon>
        <taxon>Clostridia</taxon>
        <taxon>Lachnospirales</taxon>
        <taxon>Lachnospiraceae</taxon>
        <taxon>Schaedlerella</taxon>
    </lineage>
</organism>
<name>A0A3R8JLD9_9FIRM</name>
<accession>A0A3R8JLD9</accession>
<evidence type="ECO:0000256" key="3">
    <source>
        <dbReference type="PROSITE-ProRule" id="PRU00169"/>
    </source>
</evidence>
<comment type="caution">
    <text evidence="7">The sequence shown here is derived from an EMBL/GenBank/DDBJ whole genome shotgun (WGS) entry which is preliminary data.</text>
</comment>